<keyword evidence="3" id="KW-1185">Reference proteome</keyword>
<feature type="domain" description="DUF4268" evidence="1">
    <location>
        <begin position="10"/>
        <end position="144"/>
    </location>
</feature>
<dbReference type="Proteomes" id="UP001258315">
    <property type="component" value="Unassembled WGS sequence"/>
</dbReference>
<evidence type="ECO:0000313" key="3">
    <source>
        <dbReference type="Proteomes" id="UP001258315"/>
    </source>
</evidence>
<comment type="caution">
    <text evidence="2">The sequence shown here is derived from an EMBL/GenBank/DDBJ whole genome shotgun (WGS) entry which is preliminary data.</text>
</comment>
<name>A0ABU3GS87_9SPHI</name>
<organism evidence="2 3">
    <name type="scientific">Mucilaginibacter terrae</name>
    <dbReference type="NCBI Taxonomy" id="1955052"/>
    <lineage>
        <taxon>Bacteria</taxon>
        <taxon>Pseudomonadati</taxon>
        <taxon>Bacteroidota</taxon>
        <taxon>Sphingobacteriia</taxon>
        <taxon>Sphingobacteriales</taxon>
        <taxon>Sphingobacteriaceae</taxon>
        <taxon>Mucilaginibacter</taxon>
    </lineage>
</organism>
<reference evidence="3" key="1">
    <citation type="submission" date="2023-07" db="EMBL/GenBank/DDBJ databases">
        <title>Functional and genomic diversity of the sorghum phyllosphere microbiome.</title>
        <authorList>
            <person name="Shade A."/>
        </authorList>
    </citation>
    <scope>NUCLEOTIDE SEQUENCE [LARGE SCALE GENOMIC DNA]</scope>
    <source>
        <strain evidence="3">SORGH_AS_0422</strain>
    </source>
</reference>
<accession>A0ABU3GS87</accession>
<proteinExistence type="predicted"/>
<evidence type="ECO:0000259" key="1">
    <source>
        <dbReference type="Pfam" id="PF14088"/>
    </source>
</evidence>
<protein>
    <recommendedName>
        <fullName evidence="1">DUF4268 domain-containing protein</fullName>
    </recommendedName>
</protein>
<dbReference type="EMBL" id="JAVLVU010000001">
    <property type="protein sequence ID" value="MDT3401510.1"/>
    <property type="molecule type" value="Genomic_DNA"/>
</dbReference>
<dbReference type="InterPro" id="IPR025364">
    <property type="entry name" value="DUF4268"/>
</dbReference>
<dbReference type="RefSeq" id="WP_311947389.1">
    <property type="nucleotide sequence ID" value="NZ_JAVLVU010000001.1"/>
</dbReference>
<sequence>MYSKEQASQLRQTFWTTFGQYIAPQPSAEGLKINWVNYKTGIKYLNFRMQAENRSASIGIEISHPDAGIQELFFEQFKELRLVLADALNEDWEWVLHTNDEYGKTISRIYTQINGVSIFNRDDWPTLISFFKPRIIALDEFWDTAKYSFDALK</sequence>
<gene>
    <name evidence="2" type="ORF">QE417_000582</name>
</gene>
<dbReference type="Pfam" id="PF14088">
    <property type="entry name" value="DUF4268"/>
    <property type="match status" value="1"/>
</dbReference>
<evidence type="ECO:0000313" key="2">
    <source>
        <dbReference type="EMBL" id="MDT3401510.1"/>
    </source>
</evidence>